<keyword evidence="7 13" id="KW-0297">G-protein coupled receptor</keyword>
<evidence type="ECO:0000256" key="6">
    <source>
        <dbReference type="ARBA" id="ARBA00022989"/>
    </source>
</evidence>
<evidence type="ECO:0000313" key="15">
    <source>
        <dbReference type="EMBL" id="WNH96629.1"/>
    </source>
</evidence>
<dbReference type="Pfam" id="PF00001">
    <property type="entry name" value="7tm_1"/>
    <property type="match status" value="1"/>
</dbReference>
<evidence type="ECO:0000256" key="1">
    <source>
        <dbReference type="ARBA" id="ARBA00004177"/>
    </source>
</evidence>
<keyword evidence="8 14" id="KW-0472">Membrane</keyword>
<dbReference type="GO" id="GO:0043410">
    <property type="term" value="P:positive regulation of MAPK cascade"/>
    <property type="evidence" value="ECO:0007669"/>
    <property type="project" value="TreeGrafter"/>
</dbReference>
<reference evidence="15" key="1">
    <citation type="submission" date="2023-07" db="EMBL/GenBank/DDBJ databases">
        <authorList>
            <person name="Dong Y."/>
            <person name="You Q."/>
        </authorList>
    </citation>
    <scope>NUCLEOTIDE SEQUENCE</scope>
</reference>
<evidence type="ECO:0000256" key="7">
    <source>
        <dbReference type="ARBA" id="ARBA00023040"/>
    </source>
</evidence>
<evidence type="ECO:0000256" key="11">
    <source>
        <dbReference type="ARBA" id="ARBA00023180"/>
    </source>
</evidence>
<dbReference type="GO" id="GO:0045202">
    <property type="term" value="C:synapse"/>
    <property type="evidence" value="ECO:0007669"/>
    <property type="project" value="GOC"/>
</dbReference>
<keyword evidence="5" id="KW-0967">Endosome</keyword>
<keyword evidence="6 14" id="KW-1133">Transmembrane helix</keyword>
<keyword evidence="11" id="KW-0325">Glycoprotein</keyword>
<evidence type="ECO:0000256" key="3">
    <source>
        <dbReference type="ARBA" id="ARBA00022475"/>
    </source>
</evidence>
<comment type="similarity">
    <text evidence="13">Belongs to the G-protein coupled receptor 1 family.</text>
</comment>
<dbReference type="EMBL" id="OR344073">
    <property type="protein sequence ID" value="WNH96629.1"/>
    <property type="molecule type" value="mRNA"/>
</dbReference>
<evidence type="ECO:0000256" key="8">
    <source>
        <dbReference type="ARBA" id="ARBA00023136"/>
    </source>
</evidence>
<evidence type="ECO:0000256" key="4">
    <source>
        <dbReference type="ARBA" id="ARBA00022692"/>
    </source>
</evidence>
<feature type="transmembrane region" description="Helical" evidence="14">
    <location>
        <begin position="284"/>
        <end position="308"/>
    </location>
</feature>
<protein>
    <submittedName>
        <fullName evidence="15">5-HT4</fullName>
    </submittedName>
</protein>
<evidence type="ECO:0000256" key="2">
    <source>
        <dbReference type="ARBA" id="ARBA00004651"/>
    </source>
</evidence>
<dbReference type="FunFam" id="1.20.1070.10:FF:000523">
    <property type="entry name" value="5-hydroxytryptamine receptor 2B"/>
    <property type="match status" value="1"/>
</dbReference>
<dbReference type="GO" id="GO:0005886">
    <property type="term" value="C:plasma membrane"/>
    <property type="evidence" value="ECO:0007669"/>
    <property type="project" value="UniProtKB-SubCell"/>
</dbReference>
<evidence type="ECO:0000256" key="13">
    <source>
        <dbReference type="RuleBase" id="RU000688"/>
    </source>
</evidence>
<keyword evidence="3" id="KW-1003">Cell membrane</keyword>
<feature type="transmembrane region" description="Helical" evidence="14">
    <location>
        <begin position="227"/>
        <end position="253"/>
    </location>
</feature>
<comment type="subcellular location">
    <subcellularLocation>
        <location evidence="2">Cell membrane</location>
        <topology evidence="2">Multi-pass membrane protein</topology>
    </subcellularLocation>
    <subcellularLocation>
        <location evidence="1">Endosome</location>
    </subcellularLocation>
</comment>
<keyword evidence="10 13" id="KW-0675">Receptor</keyword>
<dbReference type="SUPFAM" id="SSF81321">
    <property type="entry name" value="Family A G protein-coupled receptor-like"/>
    <property type="match status" value="1"/>
</dbReference>
<evidence type="ECO:0000256" key="5">
    <source>
        <dbReference type="ARBA" id="ARBA00022753"/>
    </source>
</evidence>
<evidence type="ECO:0000256" key="9">
    <source>
        <dbReference type="ARBA" id="ARBA00023157"/>
    </source>
</evidence>
<dbReference type="PANTHER" id="PTHR24248:SF66">
    <property type="entry name" value="OCTOPAMINE RECEPTOR BETA-3R"/>
    <property type="match status" value="1"/>
</dbReference>
<evidence type="ECO:0000256" key="10">
    <source>
        <dbReference type="ARBA" id="ARBA00023170"/>
    </source>
</evidence>
<dbReference type="PRINTS" id="PR01059">
    <property type="entry name" value="5HT4RECEPTR"/>
</dbReference>
<keyword evidence="9" id="KW-1015">Disulfide bond</keyword>
<dbReference type="InterPro" id="IPR001520">
    <property type="entry name" value="5HT4_rcpt"/>
</dbReference>
<keyword evidence="12 13" id="KW-0807">Transducer</keyword>
<dbReference type="SMART" id="SM01381">
    <property type="entry name" value="7TM_GPCR_Srsx"/>
    <property type="match status" value="1"/>
</dbReference>
<dbReference type="InterPro" id="IPR000276">
    <property type="entry name" value="GPCR_Rhodpsn"/>
</dbReference>
<dbReference type="PROSITE" id="PS00237">
    <property type="entry name" value="G_PROTEIN_RECEP_F1_1"/>
    <property type="match status" value="1"/>
</dbReference>
<dbReference type="GO" id="GO:0007268">
    <property type="term" value="P:chemical synaptic transmission"/>
    <property type="evidence" value="ECO:0007669"/>
    <property type="project" value="InterPro"/>
</dbReference>
<name>A0AA95ZA07_SINCO</name>
<dbReference type="PRINTS" id="PR00237">
    <property type="entry name" value="GPCRRHODOPSN"/>
</dbReference>
<feature type="transmembrane region" description="Helical" evidence="14">
    <location>
        <begin position="60"/>
        <end position="85"/>
    </location>
</feature>
<dbReference type="GO" id="GO:0071880">
    <property type="term" value="P:adenylate cyclase-activating adrenergic receptor signaling pathway"/>
    <property type="evidence" value="ECO:0007669"/>
    <property type="project" value="TreeGrafter"/>
</dbReference>
<feature type="transmembrane region" description="Helical" evidence="14">
    <location>
        <begin position="174"/>
        <end position="196"/>
    </location>
</feature>
<organism evidence="15">
    <name type="scientific">Sinonovacula constricta</name>
    <name type="common">Razor clam</name>
    <dbReference type="NCBI Taxonomy" id="98310"/>
    <lineage>
        <taxon>Eukaryota</taxon>
        <taxon>Metazoa</taxon>
        <taxon>Spiralia</taxon>
        <taxon>Lophotrochozoa</taxon>
        <taxon>Mollusca</taxon>
        <taxon>Bivalvia</taxon>
        <taxon>Autobranchia</taxon>
        <taxon>Heteroconchia</taxon>
        <taxon>Euheterodonta</taxon>
        <taxon>Imparidentia</taxon>
        <taxon>Neoheterodontei</taxon>
        <taxon>Cardiida</taxon>
        <taxon>Tellinoidea</taxon>
        <taxon>Solecurtidae</taxon>
        <taxon>Sinonovacula</taxon>
    </lineage>
</organism>
<evidence type="ECO:0000256" key="14">
    <source>
        <dbReference type="SAM" id="Phobius"/>
    </source>
</evidence>
<dbReference type="GO" id="GO:0005768">
    <property type="term" value="C:endosome"/>
    <property type="evidence" value="ECO:0007669"/>
    <property type="project" value="UniProtKB-SubCell"/>
</dbReference>
<proteinExistence type="evidence at transcript level"/>
<dbReference type="GO" id="GO:0032098">
    <property type="term" value="P:regulation of appetite"/>
    <property type="evidence" value="ECO:0007669"/>
    <property type="project" value="InterPro"/>
</dbReference>
<dbReference type="PANTHER" id="PTHR24248">
    <property type="entry name" value="ADRENERGIC RECEPTOR-RELATED G-PROTEIN COUPLED RECEPTOR"/>
    <property type="match status" value="1"/>
</dbReference>
<dbReference type="Gene3D" id="1.20.1070.10">
    <property type="entry name" value="Rhodopsin 7-helix transmembrane proteins"/>
    <property type="match status" value="1"/>
</dbReference>
<accession>A0AA95ZA07</accession>
<dbReference type="AlphaFoldDB" id="A0AA95ZA07"/>
<gene>
    <name evidence="15" type="primary">5-HT4</name>
</gene>
<feature type="transmembrane region" description="Helical" evidence="14">
    <location>
        <begin position="141"/>
        <end position="162"/>
    </location>
</feature>
<dbReference type="GO" id="GO:0004993">
    <property type="term" value="F:G protein-coupled serotonin receptor activity"/>
    <property type="evidence" value="ECO:0007669"/>
    <property type="project" value="InterPro"/>
</dbReference>
<sequence length="411" mass="46886">MTSIYNESDFGGSFLDNLTINVNLTGANDNDSSTQIDPKCQAIFDDLGPPPPMFDITWRYVLSCLLFIFPCLTMLGNVMVIVAVLTHKRLQTVTNAFVVSLAVADIMVAILVMPFGIYQQYNNKVWNLGRQWCLITTSFDVMFTTTSIFNLSCLAIDRYLAICRPFIHERLSRPVVIVMLSICWVVPVFISFLPIMNNWNHIGIEDYIECVFPESDETHCGFVVNKAYAVVCSLIAFYIPTVFIVICNVHIFSAARTQAKQIRSLELSAHQHHRRGKLKHETKAAKTVGIIMGCFFICWFPFFIFNIIDPFIGYRIPYTLWTIALWLGYINSMLNPFLYYNFNRHYKMAFRRLLSCKVCRGISEFRDDVVPSTLYTDLSHSNSANSHSCLHTNGANRHSIQGGHVNNNVEL</sequence>
<keyword evidence="4 13" id="KW-0812">Transmembrane</keyword>
<evidence type="ECO:0000256" key="12">
    <source>
        <dbReference type="ARBA" id="ARBA00023224"/>
    </source>
</evidence>
<feature type="transmembrane region" description="Helical" evidence="14">
    <location>
        <begin position="320"/>
        <end position="342"/>
    </location>
</feature>
<feature type="transmembrane region" description="Helical" evidence="14">
    <location>
        <begin position="97"/>
        <end position="121"/>
    </location>
</feature>